<comment type="caution">
    <text evidence="1">The sequence shown here is derived from an EMBL/GenBank/DDBJ whole genome shotgun (WGS) entry which is preliminary data.</text>
</comment>
<reference evidence="1 2" key="1">
    <citation type="submission" date="2020-10" db="EMBL/GenBank/DDBJ databases">
        <title>Campylobacter californiensis sp. nov. isolated from cattle and feral swine in California.</title>
        <authorList>
            <person name="Miller W.G."/>
        </authorList>
    </citation>
    <scope>NUCLEOTIDE SEQUENCE [LARGE SCALE GENOMIC DNA]</scope>
    <source>
        <strain evidence="1 2">RM12919</strain>
    </source>
</reference>
<evidence type="ECO:0000313" key="2">
    <source>
        <dbReference type="Proteomes" id="UP001318760"/>
    </source>
</evidence>
<organism evidence="1 2">
    <name type="scientific">Campylobacter californiensis</name>
    <dbReference type="NCBI Taxonomy" id="1032243"/>
    <lineage>
        <taxon>Bacteria</taxon>
        <taxon>Pseudomonadati</taxon>
        <taxon>Campylobacterota</taxon>
        <taxon>Epsilonproteobacteria</taxon>
        <taxon>Campylobacterales</taxon>
        <taxon>Campylobacteraceae</taxon>
        <taxon>Campylobacter</taxon>
    </lineage>
</organism>
<protein>
    <submittedName>
        <fullName evidence="1">Uncharacterized protein</fullName>
    </submittedName>
</protein>
<accession>A0ABD4JK77</accession>
<dbReference type="Proteomes" id="UP001318760">
    <property type="component" value="Unassembled WGS sequence"/>
</dbReference>
<dbReference type="EMBL" id="JADBHS010000009">
    <property type="protein sequence ID" value="MBE2986648.1"/>
    <property type="molecule type" value="Genomic_DNA"/>
</dbReference>
<evidence type="ECO:0000313" key="1">
    <source>
        <dbReference type="EMBL" id="MBE2986648.1"/>
    </source>
</evidence>
<name>A0ABD4JK77_9BACT</name>
<dbReference type="RefSeq" id="WP_336613632.1">
    <property type="nucleotide sequence ID" value="NZ_JADBHS010000009.1"/>
</dbReference>
<gene>
    <name evidence="1" type="ORF">CCAL12919_05810</name>
</gene>
<proteinExistence type="predicted"/>
<dbReference type="AlphaFoldDB" id="A0ABD4JK77"/>
<sequence>MLVEFEKELIATIKEVCENTKPYLGEFEDKNEMELLIKGGESFVFIEFVGEKYEDYVNKVATYNIHILTATSSKQQSYRQENKYNCLDMCEQIDKKLKNVVLNNEFGVELGTLKVLHNSITDYGYIYVLSREIRTSFREKDEWLEGN</sequence>